<keyword evidence="6 11" id="KW-0812">Transmembrane</keyword>
<feature type="transmembrane region" description="Helical" evidence="11">
    <location>
        <begin position="827"/>
        <end position="849"/>
    </location>
</feature>
<feature type="transmembrane region" description="Helical" evidence="11">
    <location>
        <begin position="303"/>
        <end position="324"/>
    </location>
</feature>
<comment type="subcellular location">
    <subcellularLocation>
        <location evidence="1">Endoplasmic reticulum membrane</location>
        <topology evidence="1">Multi-pass membrane protein</topology>
    </subcellularLocation>
</comment>
<dbReference type="SUPFAM" id="SSF53649">
    <property type="entry name" value="Alkaline phosphatase-like"/>
    <property type="match status" value="1"/>
</dbReference>
<dbReference type="GO" id="GO:0051377">
    <property type="term" value="F:mannose-ethanolamine phosphotransferase activity"/>
    <property type="evidence" value="ECO:0007669"/>
    <property type="project" value="InterPro"/>
</dbReference>
<feature type="transmembrane region" description="Helical" evidence="11">
    <location>
        <begin position="369"/>
        <end position="391"/>
    </location>
</feature>
<feature type="transmembrane region" description="Helical" evidence="11">
    <location>
        <begin position="496"/>
        <end position="517"/>
    </location>
</feature>
<evidence type="ECO:0008006" key="14">
    <source>
        <dbReference type="Google" id="ProtNLM"/>
    </source>
</evidence>
<gene>
    <name evidence="12" type="ORF">NLI96_g5520</name>
</gene>
<feature type="transmembrane region" description="Helical" evidence="11">
    <location>
        <begin position="575"/>
        <end position="595"/>
    </location>
</feature>
<evidence type="ECO:0000313" key="13">
    <source>
        <dbReference type="Proteomes" id="UP001212997"/>
    </source>
</evidence>
<evidence type="ECO:0000313" key="12">
    <source>
        <dbReference type="EMBL" id="KAJ3484625.1"/>
    </source>
</evidence>
<keyword evidence="9 11" id="KW-0472">Membrane</keyword>
<dbReference type="GO" id="GO:0006506">
    <property type="term" value="P:GPI anchor biosynthetic process"/>
    <property type="evidence" value="ECO:0007669"/>
    <property type="project" value="UniProtKB-KW"/>
</dbReference>
<keyword evidence="10" id="KW-0325">Glycoprotein</keyword>
<evidence type="ECO:0000256" key="7">
    <source>
        <dbReference type="ARBA" id="ARBA00022824"/>
    </source>
</evidence>
<evidence type="ECO:0000256" key="3">
    <source>
        <dbReference type="ARBA" id="ARBA00008695"/>
    </source>
</evidence>
<sequence>MDIGSNFGASSILEDSIIAQLRAANKQVAFMGDDTWMALFPTSFASNMTHPFDSFNVEDLHTVDEGVIQHLFPLLTDPYKPWDFLIGHCLGVDHVGHRIGPDHPTMKTKLEQMDEMLRGIVDLLDDDTLFVLLGDHGMDTKGDHGGDGDLETSASLWIYSKSRRLVDPHAVIPPSHLSYHTFPGTTIPYRRVQQIDLVPSLSLALGLQIPFNNLGTVIPELFWDDQDGTRFRRALELNAAQVKNYLDTYRTSAAGGELDLEWRRLEELWNASNASGDNRWDSTTDFTRHALETCRALWAQFNVPLMTLGLVLFVAGTLTTWALYLKLGTFKDGWDGWLRAQSRFVGALTGFGAAFGLLISIPIRSLVSGIGMSDLVLFGGAFGSSIAVFIASRPPNSHRSLHLTSFPLLLVLHALGFLSNSFILWEDHMVTYLLLSSLAPSVLVGFTAPTSRLRRRILGFSLLFAVCVRLIAISTICREEQQPYCDVTFFASSSITVPPIPILILSLPCAVIFPWIIKRFLRISKSDRGLAALMLPTILPTILLLGSLVWIAEWIDVAEMLGPSWTAGLRVSRTILAWLSMGGAGVIGFTIWWRIPLCLEITTGQPKGATQKTEVTVIGFANSFGSPFLIFWTLSFAMVYTATQLTGQVVLILAGIALLSYMEVVDSVRDVRNMNVAFSSSTPSMILQQGPSATTNQVNFKFSDVVPLALLAVHTFHGTGHQSTIPSIQWKTAFVLTPTVTYPFSPFLVFLNTFGPALLFGLAVPLLVLWNITPLPHPATASDTRRQSIRASLAMMLYFATLLLSSAISSAWLRRHLMVWKVFSPRFLNAAITLLVVDVAVILAVGVGYGRVEAGLQKLFRNMPSIDQQKSR</sequence>
<evidence type="ECO:0000256" key="5">
    <source>
        <dbReference type="ARBA" id="ARBA00022679"/>
    </source>
</evidence>
<evidence type="ECO:0000256" key="9">
    <source>
        <dbReference type="ARBA" id="ARBA00023136"/>
    </source>
</evidence>
<feature type="transmembrane region" description="Helical" evidence="11">
    <location>
        <begin position="403"/>
        <end position="423"/>
    </location>
</feature>
<dbReference type="InterPro" id="IPR017850">
    <property type="entry name" value="Alkaline_phosphatase_core_sf"/>
</dbReference>
<keyword evidence="13" id="KW-1185">Reference proteome</keyword>
<feature type="transmembrane region" description="Helical" evidence="11">
    <location>
        <begin position="457"/>
        <end position="476"/>
    </location>
</feature>
<dbReference type="Proteomes" id="UP001212997">
    <property type="component" value="Unassembled WGS sequence"/>
</dbReference>
<comment type="similarity">
    <text evidence="3">Belongs to the PIGG/PIGN/PIGO family. PIGO subfamily.</text>
</comment>
<feature type="transmembrane region" description="Helical" evidence="11">
    <location>
        <begin position="792"/>
        <end position="815"/>
    </location>
</feature>
<evidence type="ECO:0000256" key="2">
    <source>
        <dbReference type="ARBA" id="ARBA00004687"/>
    </source>
</evidence>
<accession>A0AAD5V4Y2</accession>
<evidence type="ECO:0000256" key="10">
    <source>
        <dbReference type="ARBA" id="ARBA00023180"/>
    </source>
</evidence>
<protein>
    <recommendedName>
        <fullName evidence="14">GPI ethanolamine phosphate transferase 3</fullName>
    </recommendedName>
</protein>
<dbReference type="InterPro" id="IPR039524">
    <property type="entry name" value="PIGO/GPI13"/>
</dbReference>
<keyword evidence="4" id="KW-0337">GPI-anchor biosynthesis</keyword>
<evidence type="ECO:0000256" key="11">
    <source>
        <dbReference type="SAM" id="Phobius"/>
    </source>
</evidence>
<name>A0AAD5V4Y2_9APHY</name>
<keyword evidence="7" id="KW-0256">Endoplasmic reticulum</keyword>
<dbReference type="Pfam" id="PF01663">
    <property type="entry name" value="Phosphodiest"/>
    <property type="match status" value="1"/>
</dbReference>
<feature type="transmembrane region" description="Helical" evidence="11">
    <location>
        <begin position="747"/>
        <end position="772"/>
    </location>
</feature>
<dbReference type="Gene3D" id="3.40.720.10">
    <property type="entry name" value="Alkaline Phosphatase, subunit A"/>
    <property type="match status" value="1"/>
</dbReference>
<dbReference type="InterPro" id="IPR037675">
    <property type="entry name" value="PIG-O_N"/>
</dbReference>
<comment type="pathway">
    <text evidence="2">Glycolipid biosynthesis; glycosylphosphatidylinositol-anchor biosynthesis.</text>
</comment>
<dbReference type="PANTHER" id="PTHR23071">
    <property type="entry name" value="PHOSPHATIDYLINOSITOL GLYCAN"/>
    <property type="match status" value="1"/>
</dbReference>
<dbReference type="EMBL" id="JANAWD010000182">
    <property type="protein sequence ID" value="KAJ3484625.1"/>
    <property type="molecule type" value="Genomic_DNA"/>
</dbReference>
<dbReference type="InterPro" id="IPR002591">
    <property type="entry name" value="Phosphodiest/P_Trfase"/>
</dbReference>
<dbReference type="AlphaFoldDB" id="A0AAD5V4Y2"/>
<keyword evidence="5" id="KW-0808">Transferase</keyword>
<dbReference type="GO" id="GO:0005789">
    <property type="term" value="C:endoplasmic reticulum membrane"/>
    <property type="evidence" value="ECO:0007669"/>
    <property type="project" value="UniProtKB-SubCell"/>
</dbReference>
<feature type="transmembrane region" description="Helical" evidence="11">
    <location>
        <begin position="615"/>
        <end position="639"/>
    </location>
</feature>
<evidence type="ECO:0000256" key="4">
    <source>
        <dbReference type="ARBA" id="ARBA00022502"/>
    </source>
</evidence>
<evidence type="ECO:0000256" key="6">
    <source>
        <dbReference type="ARBA" id="ARBA00022692"/>
    </source>
</evidence>
<proteinExistence type="inferred from homology"/>
<dbReference type="PANTHER" id="PTHR23071:SF1">
    <property type="entry name" value="GPI ETHANOLAMINE PHOSPHATE TRANSFERASE 3"/>
    <property type="match status" value="1"/>
</dbReference>
<feature type="transmembrane region" description="Helical" evidence="11">
    <location>
        <begin position="344"/>
        <end position="363"/>
    </location>
</feature>
<organism evidence="12 13">
    <name type="scientific">Meripilus lineatus</name>
    <dbReference type="NCBI Taxonomy" id="2056292"/>
    <lineage>
        <taxon>Eukaryota</taxon>
        <taxon>Fungi</taxon>
        <taxon>Dikarya</taxon>
        <taxon>Basidiomycota</taxon>
        <taxon>Agaricomycotina</taxon>
        <taxon>Agaricomycetes</taxon>
        <taxon>Polyporales</taxon>
        <taxon>Meripilaceae</taxon>
        <taxon>Meripilus</taxon>
    </lineage>
</organism>
<comment type="caution">
    <text evidence="12">The sequence shown here is derived from an EMBL/GenBank/DDBJ whole genome shotgun (WGS) entry which is preliminary data.</text>
</comment>
<reference evidence="12" key="1">
    <citation type="submission" date="2022-07" db="EMBL/GenBank/DDBJ databases">
        <title>Genome Sequence of Physisporinus lineatus.</title>
        <authorList>
            <person name="Buettner E."/>
        </authorList>
    </citation>
    <scope>NUCLEOTIDE SEQUENCE</scope>
    <source>
        <strain evidence="12">VT162</strain>
    </source>
</reference>
<keyword evidence="8 11" id="KW-1133">Transmembrane helix</keyword>
<evidence type="ECO:0000256" key="1">
    <source>
        <dbReference type="ARBA" id="ARBA00004477"/>
    </source>
</evidence>
<evidence type="ECO:0000256" key="8">
    <source>
        <dbReference type="ARBA" id="ARBA00022989"/>
    </source>
</evidence>
<dbReference type="CDD" id="cd16023">
    <property type="entry name" value="GPI_EPT_3"/>
    <property type="match status" value="1"/>
</dbReference>
<feature type="transmembrane region" description="Helical" evidence="11">
    <location>
        <begin position="429"/>
        <end position="448"/>
    </location>
</feature>
<feature type="transmembrane region" description="Helical" evidence="11">
    <location>
        <begin position="529"/>
        <end position="555"/>
    </location>
</feature>